<name>A0A210Q0E4_MIZYE</name>
<accession>A0A210Q0E4</accession>
<dbReference type="InterPro" id="IPR040043">
    <property type="entry name" value="ACTMAP"/>
</dbReference>
<keyword evidence="10" id="KW-1185">Reference proteome</keyword>
<feature type="compositionally biased region" description="Pro residues" evidence="8">
    <location>
        <begin position="559"/>
        <end position="571"/>
    </location>
</feature>
<dbReference type="GO" id="GO:0006508">
    <property type="term" value="P:proteolysis"/>
    <property type="evidence" value="ECO:0007669"/>
    <property type="project" value="UniProtKB-KW"/>
</dbReference>
<evidence type="ECO:0000256" key="8">
    <source>
        <dbReference type="SAM" id="MobiDB-lite"/>
    </source>
</evidence>
<keyword evidence="2" id="KW-0645">Protease</keyword>
<feature type="region of interest" description="Disordered" evidence="8">
    <location>
        <begin position="1"/>
        <end position="60"/>
    </location>
</feature>
<evidence type="ECO:0000256" key="4">
    <source>
        <dbReference type="ARBA" id="ARBA00034725"/>
    </source>
</evidence>
<dbReference type="PANTHER" id="PTHR28631">
    <property type="entry name" value="UPF0692 PROTEIN C19ORF54"/>
    <property type="match status" value="1"/>
</dbReference>
<dbReference type="PANTHER" id="PTHR28631:SF1">
    <property type="entry name" value="ACTIN MATURATION PROTEASE"/>
    <property type="match status" value="1"/>
</dbReference>
<evidence type="ECO:0000256" key="2">
    <source>
        <dbReference type="ARBA" id="ARBA00022670"/>
    </source>
</evidence>
<evidence type="ECO:0000256" key="6">
    <source>
        <dbReference type="ARBA" id="ARBA00034908"/>
    </source>
</evidence>
<proteinExistence type="inferred from homology"/>
<keyword evidence="3" id="KW-0378">Hydrolase</keyword>
<dbReference type="STRING" id="6573.A0A210Q0E4"/>
<evidence type="ECO:0000256" key="1">
    <source>
        <dbReference type="ARBA" id="ARBA00022438"/>
    </source>
</evidence>
<dbReference type="AlphaFoldDB" id="A0A210Q0E4"/>
<dbReference type="OrthoDB" id="198816at2759"/>
<dbReference type="EMBL" id="NEDP02005311">
    <property type="protein sequence ID" value="OWF42192.1"/>
    <property type="molecule type" value="Genomic_DNA"/>
</dbReference>
<comment type="similarity">
    <text evidence="4">Belongs to the ACTMAP family.</text>
</comment>
<evidence type="ECO:0000256" key="7">
    <source>
        <dbReference type="ARBA" id="ARBA00049041"/>
    </source>
</evidence>
<dbReference type="GO" id="GO:0004177">
    <property type="term" value="F:aminopeptidase activity"/>
    <property type="evidence" value="ECO:0007669"/>
    <property type="project" value="UniProtKB-KW"/>
</dbReference>
<evidence type="ECO:0000256" key="3">
    <source>
        <dbReference type="ARBA" id="ARBA00022801"/>
    </source>
</evidence>
<dbReference type="Pfam" id="PF21646">
    <property type="entry name" value="ACTMAP-like_C"/>
    <property type="match status" value="1"/>
</dbReference>
<comment type="catalytic activity">
    <reaction evidence="7">
        <text>N-terminal N(alpha)-acetyl-L-cysteinyl-L-aspartyl-[protein] + H2O = N-terminal L-aspartyl-[protein] + N-acetyl-L-cysteine</text>
        <dbReference type="Rhea" id="RHEA:74579"/>
        <dbReference type="Rhea" id="RHEA-COMP:12669"/>
        <dbReference type="Rhea" id="RHEA-COMP:18395"/>
        <dbReference type="ChEBI" id="CHEBI:15377"/>
        <dbReference type="ChEBI" id="CHEBI:64720"/>
        <dbReference type="ChEBI" id="CHEBI:78236"/>
        <dbReference type="ChEBI" id="CHEBI:193599"/>
    </reaction>
    <physiologicalReaction direction="left-to-right" evidence="7">
        <dbReference type="Rhea" id="RHEA:74580"/>
    </physiologicalReaction>
</comment>
<feature type="compositionally biased region" description="Polar residues" evidence="8">
    <location>
        <begin position="42"/>
        <end position="60"/>
    </location>
</feature>
<protein>
    <recommendedName>
        <fullName evidence="5">Actin maturation protease</fullName>
    </recommendedName>
    <alternativeName>
        <fullName evidence="6">Actin aminopeptidase ACTMAP</fullName>
    </alternativeName>
</protein>
<feature type="region of interest" description="Disordered" evidence="8">
    <location>
        <begin position="559"/>
        <end position="582"/>
    </location>
</feature>
<evidence type="ECO:0000313" key="10">
    <source>
        <dbReference type="Proteomes" id="UP000242188"/>
    </source>
</evidence>
<sequence>MPEGKSSADYLRHGSGPTSTPLSFHPGYSSEVTPWSGDGTPSRDSSNEPISQEWRQATHQNSARIPDHFLESAPPLFSALDSANFYTNLSFDQLDLDESTSVTSPFSIPIGRRDSSPNYGLSPSSLLYKYSNIAGMPEMDNRTVLSSVHDEANTINSTTTAATHTCKKPVSIAMSEHSTIRSPGQGAECNLTSGFPIHDHTTHITDASQSQPYKSMFTKSPGFDTTHFPTAADAIFHMHACDDQSFADSVDNLTPFPPHSSGIQDMDTLDIAYPQRALRKVAENFQRDQNDLIFPAQKKPDESLFSASTKQDSTFQQPFCPTVDDIGPNYFDSFYDNPQIFPASSSDSAPTFGQQVLNKNYCSETDSALLDVFFQEDSDLMYDDSSQGFPMKNTMDASEYVEVDNPNAFHGNKKYVRSTLNQHVSRPTKLQTAESTKVVAELLAGLLDDVDVPYYMNEIESGVTSTPDGKEVSFLCEPSSLSMANSWILSDEKNGLRTDRNQVDMEQGFEQNRDHQAENSEMAFSSSCSDSNSIVSSISSSFPCQSAYCESFNKAMRLPAPPPPPPPPRIPPQKAVTDTPTHPQAVAADVEQDNLHRKLTKIIEEGTSAENSLTLVCLHHNQVVPLMQEGPCCGLVALAMAKDLMERTDVSFEDILATSKSRGYTNRGEMFSAFDMGALAREVYGCECEVLDMETTGSRELLLRHLVGGNICLVPYDADANHEPCMKKGHKAHWTFLTGILFVIRSSEAAKLPNDLVVDENIPQLYHVHSKTTSETLQHILRMADRNNILVYGRQGKSRHTGLWSLATLLTSNANLLEVSPQRVGESLEDFVLPEDGIVHTLCNKIVILYK</sequence>
<evidence type="ECO:0000256" key="5">
    <source>
        <dbReference type="ARBA" id="ARBA00034848"/>
    </source>
</evidence>
<organism evidence="9 10">
    <name type="scientific">Mizuhopecten yessoensis</name>
    <name type="common">Japanese scallop</name>
    <name type="synonym">Patinopecten yessoensis</name>
    <dbReference type="NCBI Taxonomy" id="6573"/>
    <lineage>
        <taxon>Eukaryota</taxon>
        <taxon>Metazoa</taxon>
        <taxon>Spiralia</taxon>
        <taxon>Lophotrochozoa</taxon>
        <taxon>Mollusca</taxon>
        <taxon>Bivalvia</taxon>
        <taxon>Autobranchia</taxon>
        <taxon>Pteriomorphia</taxon>
        <taxon>Pectinida</taxon>
        <taxon>Pectinoidea</taxon>
        <taxon>Pectinidae</taxon>
        <taxon>Mizuhopecten</taxon>
    </lineage>
</organism>
<evidence type="ECO:0000313" key="9">
    <source>
        <dbReference type="EMBL" id="OWF42192.1"/>
    </source>
</evidence>
<dbReference type="Proteomes" id="UP000242188">
    <property type="component" value="Unassembled WGS sequence"/>
</dbReference>
<gene>
    <name evidence="9" type="ORF">KP79_PYT10548</name>
</gene>
<reference evidence="9 10" key="1">
    <citation type="journal article" date="2017" name="Nat. Ecol. Evol.">
        <title>Scallop genome provides insights into evolution of bilaterian karyotype and development.</title>
        <authorList>
            <person name="Wang S."/>
            <person name="Zhang J."/>
            <person name="Jiao W."/>
            <person name="Li J."/>
            <person name="Xun X."/>
            <person name="Sun Y."/>
            <person name="Guo X."/>
            <person name="Huan P."/>
            <person name="Dong B."/>
            <person name="Zhang L."/>
            <person name="Hu X."/>
            <person name="Sun X."/>
            <person name="Wang J."/>
            <person name="Zhao C."/>
            <person name="Wang Y."/>
            <person name="Wang D."/>
            <person name="Huang X."/>
            <person name="Wang R."/>
            <person name="Lv J."/>
            <person name="Li Y."/>
            <person name="Zhang Z."/>
            <person name="Liu B."/>
            <person name="Lu W."/>
            <person name="Hui Y."/>
            <person name="Liang J."/>
            <person name="Zhou Z."/>
            <person name="Hou R."/>
            <person name="Li X."/>
            <person name="Liu Y."/>
            <person name="Li H."/>
            <person name="Ning X."/>
            <person name="Lin Y."/>
            <person name="Zhao L."/>
            <person name="Xing Q."/>
            <person name="Dou J."/>
            <person name="Li Y."/>
            <person name="Mao J."/>
            <person name="Guo H."/>
            <person name="Dou H."/>
            <person name="Li T."/>
            <person name="Mu C."/>
            <person name="Jiang W."/>
            <person name="Fu Q."/>
            <person name="Fu X."/>
            <person name="Miao Y."/>
            <person name="Liu J."/>
            <person name="Yu Q."/>
            <person name="Li R."/>
            <person name="Liao H."/>
            <person name="Li X."/>
            <person name="Kong Y."/>
            <person name="Jiang Z."/>
            <person name="Chourrout D."/>
            <person name="Li R."/>
            <person name="Bao Z."/>
        </authorList>
    </citation>
    <scope>NUCLEOTIDE SEQUENCE [LARGE SCALE GENOMIC DNA]</scope>
    <source>
        <strain evidence="9 10">PY_sf001</strain>
    </source>
</reference>
<keyword evidence="1" id="KW-0031">Aminopeptidase</keyword>
<comment type="caution">
    <text evidence="9">The sequence shown here is derived from an EMBL/GenBank/DDBJ whole genome shotgun (WGS) entry which is preliminary data.</text>
</comment>